<dbReference type="RefSeq" id="WP_345562679.1">
    <property type="nucleotide sequence ID" value="NZ_BAABDQ010000006.1"/>
</dbReference>
<comment type="caution">
    <text evidence="2">The sequence shown here is derived from an EMBL/GenBank/DDBJ whole genome shotgun (WGS) entry which is preliminary data.</text>
</comment>
<sequence>MRDLTPELAVAAACVIALAAVNVAYTIRRRRRQQTRLTRECSQLASTEQRIAREMRAAQRRTLDLTIAGEFAALGSNTVWRRFLDIHPELRAETGQKGGTA</sequence>
<proteinExistence type="predicted"/>
<reference evidence="3" key="1">
    <citation type="journal article" date="2019" name="Int. J. Syst. Evol. Microbiol.">
        <title>The Global Catalogue of Microorganisms (GCM) 10K type strain sequencing project: providing services to taxonomists for standard genome sequencing and annotation.</title>
        <authorList>
            <consortium name="The Broad Institute Genomics Platform"/>
            <consortium name="The Broad Institute Genome Sequencing Center for Infectious Disease"/>
            <person name="Wu L."/>
            <person name="Ma J."/>
        </authorList>
    </citation>
    <scope>NUCLEOTIDE SEQUENCE [LARGE SCALE GENOMIC DNA]</scope>
    <source>
        <strain evidence="3">JCM 17326</strain>
    </source>
</reference>
<evidence type="ECO:0000256" key="1">
    <source>
        <dbReference type="SAM" id="Phobius"/>
    </source>
</evidence>
<dbReference type="Proteomes" id="UP001500630">
    <property type="component" value="Unassembled WGS sequence"/>
</dbReference>
<name>A0ABP6WGX2_9ACTN</name>
<gene>
    <name evidence="2" type="ORF">GCM10022419_033440</name>
</gene>
<feature type="transmembrane region" description="Helical" evidence="1">
    <location>
        <begin position="6"/>
        <end position="27"/>
    </location>
</feature>
<keyword evidence="1" id="KW-0472">Membrane</keyword>
<evidence type="ECO:0000313" key="3">
    <source>
        <dbReference type="Proteomes" id="UP001500630"/>
    </source>
</evidence>
<protein>
    <submittedName>
        <fullName evidence="2">Uncharacterized protein</fullName>
    </submittedName>
</protein>
<evidence type="ECO:0000313" key="2">
    <source>
        <dbReference type="EMBL" id="GAA3550518.1"/>
    </source>
</evidence>
<organism evidence="2 3">
    <name type="scientific">Nonomuraea rosea</name>
    <dbReference type="NCBI Taxonomy" id="638574"/>
    <lineage>
        <taxon>Bacteria</taxon>
        <taxon>Bacillati</taxon>
        <taxon>Actinomycetota</taxon>
        <taxon>Actinomycetes</taxon>
        <taxon>Streptosporangiales</taxon>
        <taxon>Streptosporangiaceae</taxon>
        <taxon>Nonomuraea</taxon>
    </lineage>
</organism>
<keyword evidence="1" id="KW-1133">Transmembrane helix</keyword>
<keyword evidence="1" id="KW-0812">Transmembrane</keyword>
<keyword evidence="3" id="KW-1185">Reference proteome</keyword>
<accession>A0ABP6WGX2</accession>
<dbReference type="EMBL" id="BAABDQ010000006">
    <property type="protein sequence ID" value="GAA3550518.1"/>
    <property type="molecule type" value="Genomic_DNA"/>
</dbReference>